<feature type="region of interest" description="Disordered" evidence="20">
    <location>
        <begin position="1"/>
        <end position="39"/>
    </location>
</feature>
<comment type="catalytic activity">
    <reaction evidence="17 19">
        <text>alpha-ribazole + adenosylcob(III)inamide-GDP = adenosylcob(III)alamin + GMP + H(+)</text>
        <dbReference type="Rhea" id="RHEA:16049"/>
        <dbReference type="ChEBI" id="CHEBI:10329"/>
        <dbReference type="ChEBI" id="CHEBI:15378"/>
        <dbReference type="ChEBI" id="CHEBI:18408"/>
        <dbReference type="ChEBI" id="CHEBI:58115"/>
        <dbReference type="ChEBI" id="CHEBI:60487"/>
        <dbReference type="EC" id="2.7.8.26"/>
    </reaction>
</comment>
<organism evidence="21 22">
    <name type="scientific">Pandoraea nosoerga</name>
    <dbReference type="NCBI Taxonomy" id="2508296"/>
    <lineage>
        <taxon>Bacteria</taxon>
        <taxon>Pseudomonadati</taxon>
        <taxon>Pseudomonadota</taxon>
        <taxon>Betaproteobacteria</taxon>
        <taxon>Burkholderiales</taxon>
        <taxon>Burkholderiaceae</taxon>
        <taxon>Pandoraea</taxon>
    </lineage>
</organism>
<evidence type="ECO:0000256" key="7">
    <source>
        <dbReference type="ARBA" id="ARBA00022475"/>
    </source>
</evidence>
<evidence type="ECO:0000256" key="13">
    <source>
        <dbReference type="ARBA" id="ARBA00023136"/>
    </source>
</evidence>
<dbReference type="GO" id="GO:0005886">
    <property type="term" value="C:plasma membrane"/>
    <property type="evidence" value="ECO:0007669"/>
    <property type="project" value="UniProtKB-SubCell"/>
</dbReference>
<feature type="transmembrane region" description="Helical" evidence="19">
    <location>
        <begin position="193"/>
        <end position="217"/>
    </location>
</feature>
<gene>
    <name evidence="19 21" type="primary">cobS</name>
    <name evidence="21" type="ORF">PNO31109_03060</name>
</gene>
<comment type="caution">
    <text evidence="19">Lacks conserved residue(s) required for the propagation of feature annotation.</text>
</comment>
<reference evidence="21 22" key="1">
    <citation type="submission" date="2019-08" db="EMBL/GenBank/DDBJ databases">
        <authorList>
            <person name="Peeters C."/>
        </authorList>
    </citation>
    <scope>NUCLEOTIDE SEQUENCE [LARGE SCALE GENOMIC DNA]</scope>
    <source>
        <strain evidence="21 22">LMG 31109</strain>
    </source>
</reference>
<keyword evidence="13 19" id="KW-0472">Membrane</keyword>
<dbReference type="EC" id="2.7.8.26" evidence="5 19"/>
<evidence type="ECO:0000256" key="16">
    <source>
        <dbReference type="ARBA" id="ARBA00032853"/>
    </source>
</evidence>
<keyword evidence="11 19" id="KW-0460">Magnesium</keyword>
<evidence type="ECO:0000256" key="15">
    <source>
        <dbReference type="ARBA" id="ARBA00032605"/>
    </source>
</evidence>
<feature type="transmembrane region" description="Helical" evidence="19">
    <location>
        <begin position="63"/>
        <end position="83"/>
    </location>
</feature>
<dbReference type="GO" id="GO:0051073">
    <property type="term" value="F:adenosylcobinamide-GDP ribazoletransferase activity"/>
    <property type="evidence" value="ECO:0007669"/>
    <property type="project" value="UniProtKB-UniRule"/>
</dbReference>
<dbReference type="Proteomes" id="UP000367825">
    <property type="component" value="Unassembled WGS sequence"/>
</dbReference>
<protein>
    <recommendedName>
        <fullName evidence="6 19">Adenosylcobinamide-GDP ribazoletransferase</fullName>
        <ecNumber evidence="5 19">2.7.8.26</ecNumber>
    </recommendedName>
    <alternativeName>
        <fullName evidence="16 19">Cobalamin synthase</fullName>
    </alternativeName>
    <alternativeName>
        <fullName evidence="15 19">Cobalamin-5'-phosphate synthase</fullName>
    </alternativeName>
</protein>
<dbReference type="EMBL" id="CABPSC010000011">
    <property type="protein sequence ID" value="VVE19619.1"/>
    <property type="molecule type" value="Genomic_DNA"/>
</dbReference>
<evidence type="ECO:0000256" key="6">
    <source>
        <dbReference type="ARBA" id="ARBA00015850"/>
    </source>
</evidence>
<dbReference type="InterPro" id="IPR003805">
    <property type="entry name" value="CobS"/>
</dbReference>
<evidence type="ECO:0000256" key="3">
    <source>
        <dbReference type="ARBA" id="ARBA00004663"/>
    </source>
</evidence>
<proteinExistence type="inferred from homology"/>
<evidence type="ECO:0000256" key="20">
    <source>
        <dbReference type="SAM" id="MobiDB-lite"/>
    </source>
</evidence>
<keyword evidence="7 19" id="KW-1003">Cell membrane</keyword>
<comment type="cofactor">
    <cofactor evidence="1 19">
        <name>Mg(2+)</name>
        <dbReference type="ChEBI" id="CHEBI:18420"/>
    </cofactor>
</comment>
<dbReference type="Pfam" id="PF02654">
    <property type="entry name" value="CobS"/>
    <property type="match status" value="1"/>
</dbReference>
<evidence type="ECO:0000256" key="8">
    <source>
        <dbReference type="ARBA" id="ARBA00022573"/>
    </source>
</evidence>
<keyword evidence="22" id="KW-1185">Reference proteome</keyword>
<evidence type="ECO:0000256" key="4">
    <source>
        <dbReference type="ARBA" id="ARBA00010561"/>
    </source>
</evidence>
<sequence>MSETPPHASRRGDSDVCPRACPGMHAPSHTPTTHGDAARPEVLSTPCAQDPAFKRFTGCRGQWRLFLTALGFFTRVPIPAWVGYSPEQLSAATRYFPLVGVFVGAVAALLTVAMGCLWSPALAIALGLAASVLLTGAFHEDGLADSVDAFGGAFARERVLEIMHDSRIGTYGAVALWLALAIKWQALVDIQRAAGWSGFAVVLIGAHAASRCMAISLLRTLDYVRGEGKAKPIAQRLGMQDLVFGVACSVPWGVWPDWRAGVTGALVLIAVRAGFVRYLHRRLGGYTGDTLGFAQQLGELALYLTVCAWI</sequence>
<dbReference type="PANTHER" id="PTHR34148">
    <property type="entry name" value="ADENOSYLCOBINAMIDE-GDP RIBAZOLETRANSFERASE"/>
    <property type="match status" value="1"/>
</dbReference>
<comment type="catalytic activity">
    <reaction evidence="18 19">
        <text>alpha-ribazole 5'-phosphate + adenosylcob(III)inamide-GDP = adenosylcob(III)alamin 5'-phosphate + GMP + H(+)</text>
        <dbReference type="Rhea" id="RHEA:23560"/>
        <dbReference type="ChEBI" id="CHEBI:15378"/>
        <dbReference type="ChEBI" id="CHEBI:57918"/>
        <dbReference type="ChEBI" id="CHEBI:58115"/>
        <dbReference type="ChEBI" id="CHEBI:60487"/>
        <dbReference type="ChEBI" id="CHEBI:60493"/>
        <dbReference type="EC" id="2.7.8.26"/>
    </reaction>
</comment>
<evidence type="ECO:0000256" key="12">
    <source>
        <dbReference type="ARBA" id="ARBA00022989"/>
    </source>
</evidence>
<keyword evidence="12 19" id="KW-1133">Transmembrane helix</keyword>
<dbReference type="HAMAP" id="MF_00719">
    <property type="entry name" value="CobS"/>
    <property type="match status" value="1"/>
</dbReference>
<evidence type="ECO:0000256" key="5">
    <source>
        <dbReference type="ARBA" id="ARBA00013200"/>
    </source>
</evidence>
<name>A0A5E4W6X1_9BURK</name>
<evidence type="ECO:0000313" key="21">
    <source>
        <dbReference type="EMBL" id="VVE19619.1"/>
    </source>
</evidence>
<evidence type="ECO:0000256" key="9">
    <source>
        <dbReference type="ARBA" id="ARBA00022679"/>
    </source>
</evidence>
<dbReference type="NCBIfam" id="NF001277">
    <property type="entry name" value="PRK00235.1-3"/>
    <property type="match status" value="1"/>
</dbReference>
<evidence type="ECO:0000256" key="1">
    <source>
        <dbReference type="ARBA" id="ARBA00001946"/>
    </source>
</evidence>
<dbReference type="PANTHER" id="PTHR34148:SF1">
    <property type="entry name" value="ADENOSYLCOBINAMIDE-GDP RIBAZOLETRANSFERASE"/>
    <property type="match status" value="1"/>
</dbReference>
<evidence type="ECO:0000256" key="17">
    <source>
        <dbReference type="ARBA" id="ARBA00048623"/>
    </source>
</evidence>
<accession>A0A5E4W6X1</accession>
<evidence type="ECO:0000256" key="11">
    <source>
        <dbReference type="ARBA" id="ARBA00022842"/>
    </source>
</evidence>
<comment type="subcellular location">
    <subcellularLocation>
        <location evidence="2 19">Cell membrane</location>
        <topology evidence="2 19">Multi-pass membrane protein</topology>
    </subcellularLocation>
</comment>
<evidence type="ECO:0000313" key="22">
    <source>
        <dbReference type="Proteomes" id="UP000367825"/>
    </source>
</evidence>
<keyword evidence="9 19" id="KW-0808">Transferase</keyword>
<dbReference type="NCBIfam" id="TIGR00317">
    <property type="entry name" value="cobS"/>
    <property type="match status" value="1"/>
</dbReference>
<keyword evidence="8 19" id="KW-0169">Cobalamin biosynthesis</keyword>
<evidence type="ECO:0000256" key="10">
    <source>
        <dbReference type="ARBA" id="ARBA00022692"/>
    </source>
</evidence>
<evidence type="ECO:0000256" key="2">
    <source>
        <dbReference type="ARBA" id="ARBA00004651"/>
    </source>
</evidence>
<dbReference type="RefSeq" id="WP_241014147.1">
    <property type="nucleotide sequence ID" value="NZ_CABPSC010000011.1"/>
</dbReference>
<feature type="transmembrane region" description="Helical" evidence="19">
    <location>
        <begin position="95"/>
        <end position="118"/>
    </location>
</feature>
<evidence type="ECO:0000256" key="18">
    <source>
        <dbReference type="ARBA" id="ARBA00049504"/>
    </source>
</evidence>
<dbReference type="GO" id="GO:0008818">
    <property type="term" value="F:cobalamin 5'-phosphate synthase activity"/>
    <property type="evidence" value="ECO:0007669"/>
    <property type="project" value="UniProtKB-UniRule"/>
</dbReference>
<evidence type="ECO:0000256" key="14">
    <source>
        <dbReference type="ARBA" id="ARBA00025228"/>
    </source>
</evidence>
<comment type="pathway">
    <text evidence="3 19">Cofactor biosynthesis; adenosylcobalamin biosynthesis; adenosylcobalamin from cob(II)yrinate a,c-diamide: step 7/7.</text>
</comment>
<keyword evidence="10 19" id="KW-0812">Transmembrane</keyword>
<dbReference type="GO" id="GO:0009236">
    <property type="term" value="P:cobalamin biosynthetic process"/>
    <property type="evidence" value="ECO:0007669"/>
    <property type="project" value="UniProtKB-UniRule"/>
</dbReference>
<evidence type="ECO:0000256" key="19">
    <source>
        <dbReference type="HAMAP-Rule" id="MF_00719"/>
    </source>
</evidence>
<dbReference type="UniPathway" id="UPA00148">
    <property type="reaction ID" value="UER00238"/>
</dbReference>
<comment type="similarity">
    <text evidence="4 19">Belongs to the CobS family.</text>
</comment>
<comment type="function">
    <text evidence="14 19">Joins adenosylcobinamide-GDP and alpha-ribazole to generate adenosylcobalamin (Ado-cobalamin). Also synthesizes adenosylcobalamin 5'-phosphate from adenosylcobinamide-GDP and alpha-ribazole 5'-phosphate.</text>
</comment>
<dbReference type="AlphaFoldDB" id="A0A5E4W6X1"/>